<evidence type="ECO:0000259" key="2">
    <source>
        <dbReference type="Pfam" id="PF01648"/>
    </source>
</evidence>
<dbReference type="RefSeq" id="WP_379658234.1">
    <property type="nucleotide sequence ID" value="NZ_JBHTIV010000010.1"/>
</dbReference>
<dbReference type="InterPro" id="IPR037143">
    <property type="entry name" value="4-PPantetheinyl_Trfase_dom_sf"/>
</dbReference>
<dbReference type="SUPFAM" id="SSF56214">
    <property type="entry name" value="4'-phosphopantetheinyl transferase"/>
    <property type="match status" value="1"/>
</dbReference>
<feature type="domain" description="4'-phosphopantetheinyl transferase" evidence="2">
    <location>
        <begin position="2"/>
        <end position="90"/>
    </location>
</feature>
<dbReference type="GO" id="GO:0016740">
    <property type="term" value="F:transferase activity"/>
    <property type="evidence" value="ECO:0007669"/>
    <property type="project" value="UniProtKB-KW"/>
</dbReference>
<protein>
    <submittedName>
        <fullName evidence="3">4'-phosphopantetheinyl transferase superfamily protein</fullName>
    </submittedName>
</protein>
<dbReference type="InterPro" id="IPR008278">
    <property type="entry name" value="4-PPantetheinyl_Trfase_dom"/>
</dbReference>
<keyword evidence="1 3" id="KW-0808">Transferase</keyword>
<name>A0ABW3GRL4_9FLAO</name>
<dbReference type="Proteomes" id="UP001597049">
    <property type="component" value="Unassembled WGS sequence"/>
</dbReference>
<evidence type="ECO:0000313" key="4">
    <source>
        <dbReference type="Proteomes" id="UP001597049"/>
    </source>
</evidence>
<dbReference type="Pfam" id="PF01648">
    <property type="entry name" value="ACPS"/>
    <property type="match status" value="1"/>
</dbReference>
<keyword evidence="4" id="KW-1185">Reference proteome</keyword>
<organism evidence="3 4">
    <name type="scientific">Psychroflexus salinarum</name>
    <dbReference type="NCBI Taxonomy" id="546024"/>
    <lineage>
        <taxon>Bacteria</taxon>
        <taxon>Pseudomonadati</taxon>
        <taxon>Bacteroidota</taxon>
        <taxon>Flavobacteriia</taxon>
        <taxon>Flavobacteriales</taxon>
        <taxon>Flavobacteriaceae</taxon>
        <taxon>Psychroflexus</taxon>
    </lineage>
</organism>
<comment type="caution">
    <text evidence="3">The sequence shown here is derived from an EMBL/GenBank/DDBJ whole genome shotgun (WGS) entry which is preliminary data.</text>
</comment>
<dbReference type="EMBL" id="JBHTIV010000010">
    <property type="protein sequence ID" value="MFD0932927.1"/>
    <property type="molecule type" value="Genomic_DNA"/>
</dbReference>
<gene>
    <name evidence="3" type="ORF">ACFQ0R_10010</name>
</gene>
<dbReference type="Gene3D" id="3.90.470.20">
    <property type="entry name" value="4'-phosphopantetheinyl transferase domain"/>
    <property type="match status" value="1"/>
</dbReference>
<evidence type="ECO:0000313" key="3">
    <source>
        <dbReference type="EMBL" id="MFD0932927.1"/>
    </source>
</evidence>
<evidence type="ECO:0000256" key="1">
    <source>
        <dbReference type="ARBA" id="ARBA00022679"/>
    </source>
</evidence>
<reference evidence="4" key="1">
    <citation type="journal article" date="2019" name="Int. J. Syst. Evol. Microbiol.">
        <title>The Global Catalogue of Microorganisms (GCM) 10K type strain sequencing project: providing services to taxonomists for standard genome sequencing and annotation.</title>
        <authorList>
            <consortium name="The Broad Institute Genomics Platform"/>
            <consortium name="The Broad Institute Genome Sequencing Center for Infectious Disease"/>
            <person name="Wu L."/>
            <person name="Ma J."/>
        </authorList>
    </citation>
    <scope>NUCLEOTIDE SEQUENCE [LARGE SCALE GENOMIC DNA]</scope>
    <source>
        <strain evidence="4">CCUG 56752</strain>
    </source>
</reference>
<proteinExistence type="predicted"/>
<sequence>MIGNDIVDLAKAKEESNIFRPRYLEKVCSTTEVNLVLSNANSITNFWRIWTMKECAYKAFQRKFSIKTIFNPFAFTCQFEDSEFGRVSFQNYQLSVETIQTDEFMYSEVINSKTNQRFFGSTLDFLLDLKTKLNLQSLPEVSKTTEGIPVLNLPNKTLPISKTHHGKFQVYLY</sequence>
<accession>A0ABW3GRL4</accession>